<feature type="transmembrane region" description="Helical" evidence="1">
    <location>
        <begin position="211"/>
        <end position="231"/>
    </location>
</feature>
<proteinExistence type="predicted"/>
<feature type="transmembrane region" description="Helical" evidence="1">
    <location>
        <begin position="187"/>
        <end position="205"/>
    </location>
</feature>
<feature type="transmembrane region" description="Helical" evidence="1">
    <location>
        <begin position="60"/>
        <end position="82"/>
    </location>
</feature>
<keyword evidence="1" id="KW-1133">Transmembrane helix</keyword>
<accession>A0ABT7SIF6</accession>
<dbReference type="EMBL" id="JAUCGQ010000002">
    <property type="protein sequence ID" value="MDM7855971.1"/>
    <property type="molecule type" value="Genomic_DNA"/>
</dbReference>
<protein>
    <submittedName>
        <fullName evidence="2">DUF1648 domain-containing protein</fullName>
    </submittedName>
</protein>
<dbReference type="RefSeq" id="WP_289456042.1">
    <property type="nucleotide sequence ID" value="NZ_JAUCGQ010000002.1"/>
</dbReference>
<evidence type="ECO:0000313" key="2">
    <source>
        <dbReference type="EMBL" id="MDM7855971.1"/>
    </source>
</evidence>
<evidence type="ECO:0000313" key="3">
    <source>
        <dbReference type="Proteomes" id="UP001529338"/>
    </source>
</evidence>
<comment type="caution">
    <text evidence="2">The sequence shown here is derived from an EMBL/GenBank/DDBJ whole genome shotgun (WGS) entry which is preliminary data.</text>
</comment>
<feature type="transmembrane region" description="Helical" evidence="1">
    <location>
        <begin position="94"/>
        <end position="114"/>
    </location>
</feature>
<gene>
    <name evidence="2" type="ORF">QRT04_13620</name>
</gene>
<dbReference type="Proteomes" id="UP001529338">
    <property type="component" value="Unassembled WGS sequence"/>
</dbReference>
<keyword evidence="1" id="KW-0472">Membrane</keyword>
<reference evidence="2 3" key="1">
    <citation type="submission" date="2023-06" db="EMBL/GenBank/DDBJ databases">
        <title>Cellulomonas sp. MW4 Whole genome sequence.</title>
        <authorList>
            <person name="Park S."/>
        </authorList>
    </citation>
    <scope>NUCLEOTIDE SEQUENCE [LARGE SCALE GENOMIC DNA]</scope>
    <source>
        <strain evidence="2 3">MW4</strain>
    </source>
</reference>
<keyword evidence="1" id="KW-0812">Transmembrane</keyword>
<feature type="transmembrane region" description="Helical" evidence="1">
    <location>
        <begin position="126"/>
        <end position="149"/>
    </location>
</feature>
<keyword evidence="3" id="KW-1185">Reference proteome</keyword>
<name>A0ABT7SIF6_9CELL</name>
<sequence>MTARPPVPHRLSSTVLALLVPLAVLLVAGLAIASFADELPDRVATHWDSTGPNGTGTLAGFLAVALGVPAVVAVGCWLLAVLAGRSSGTRRISVGFAVGFAIAFAVMAVGALAVQRGIEDGLDAPGIDGVVVAGILAGVVLGVAVALLAPRDAPQPTAERVPADAPRLDLAPGARAAWTRTVSSRSTAVVVGVVCVVLVLLAVVLHTPLTLVVAVVLAAMLGTMFVFHVSVDERGLTVRSALGWPRLVIPLDEVEQARVVHVRPVPEFGGWGYRLGRGGRTGIVLRTGPGVEVERTGGRTYVVTVDDAERAVALLNTLADRHRVG</sequence>
<evidence type="ECO:0000256" key="1">
    <source>
        <dbReference type="SAM" id="Phobius"/>
    </source>
</evidence>
<organism evidence="2 3">
    <name type="scientific">Cellulomonas alba</name>
    <dbReference type="NCBI Taxonomy" id="3053467"/>
    <lineage>
        <taxon>Bacteria</taxon>
        <taxon>Bacillati</taxon>
        <taxon>Actinomycetota</taxon>
        <taxon>Actinomycetes</taxon>
        <taxon>Micrococcales</taxon>
        <taxon>Cellulomonadaceae</taxon>
        <taxon>Cellulomonas</taxon>
    </lineage>
</organism>